<dbReference type="Pfam" id="PF12362">
    <property type="entry name" value="DUF3646"/>
    <property type="match status" value="1"/>
</dbReference>
<comment type="function">
    <text evidence="11">DNA polymerase III is a complex, multichain enzyme responsible for most of the replicative synthesis in bacteria. This DNA polymerase also exhibits 3' to 5' exonuclease activity.</text>
</comment>
<dbReference type="Pfam" id="PF22608">
    <property type="entry name" value="DNAX_ATPase_lid"/>
    <property type="match status" value="1"/>
</dbReference>
<evidence type="ECO:0000256" key="1">
    <source>
        <dbReference type="ARBA" id="ARBA00006360"/>
    </source>
</evidence>
<keyword evidence="5" id="KW-0479">Metal-binding</keyword>
<keyword evidence="6 11" id="KW-0547">Nucleotide-binding</keyword>
<keyword evidence="4 11" id="KW-0235">DNA replication</keyword>
<dbReference type="GO" id="GO:0046872">
    <property type="term" value="F:metal ion binding"/>
    <property type="evidence" value="ECO:0007669"/>
    <property type="project" value="UniProtKB-KW"/>
</dbReference>
<keyword evidence="7" id="KW-0862">Zinc</keyword>
<dbReference type="FunFam" id="1.10.8.60:FF:000013">
    <property type="entry name" value="DNA polymerase III subunit gamma/tau"/>
    <property type="match status" value="1"/>
</dbReference>
<keyword evidence="8 11" id="KW-0067">ATP-binding</keyword>
<dbReference type="Gene3D" id="1.10.8.60">
    <property type="match status" value="1"/>
</dbReference>
<keyword evidence="9 11" id="KW-0239">DNA-directed DNA polymerase</keyword>
<comment type="subunit">
    <text evidence="11">DNA polymerase III contains a core (composed of alpha, epsilon and theta chains) that associates with a tau subunit. This core dimerizes to form the POLIII' complex. PolIII' associates with the gamma complex (composed of gamma, delta, delta', psi and chi chains) and with the beta chain to form the complete DNA polymerase III complex.</text>
</comment>
<dbReference type="SUPFAM" id="SSF48019">
    <property type="entry name" value="post-AAA+ oligomerization domain-like"/>
    <property type="match status" value="1"/>
</dbReference>
<dbReference type="FunFam" id="3.40.50.300:FF:000014">
    <property type="entry name" value="DNA polymerase III subunit gamma/tau"/>
    <property type="match status" value="1"/>
</dbReference>
<dbReference type="EMBL" id="FNOM01000001">
    <property type="protein sequence ID" value="SDW32420.1"/>
    <property type="molecule type" value="Genomic_DNA"/>
</dbReference>
<dbReference type="InterPro" id="IPR050238">
    <property type="entry name" value="DNA_Rep/Repair_Clamp_Loader"/>
</dbReference>
<evidence type="ECO:0000256" key="8">
    <source>
        <dbReference type="ARBA" id="ARBA00022840"/>
    </source>
</evidence>
<dbReference type="NCBIfam" id="NF004046">
    <property type="entry name" value="PRK05563.1"/>
    <property type="match status" value="1"/>
</dbReference>
<evidence type="ECO:0000256" key="4">
    <source>
        <dbReference type="ARBA" id="ARBA00022705"/>
    </source>
</evidence>
<dbReference type="STRING" id="564137.SAMN04488238_101641"/>
<evidence type="ECO:0000256" key="12">
    <source>
        <dbReference type="SAM" id="MobiDB-lite"/>
    </source>
</evidence>
<dbReference type="GO" id="GO:0009360">
    <property type="term" value="C:DNA polymerase III complex"/>
    <property type="evidence" value="ECO:0007669"/>
    <property type="project" value="InterPro"/>
</dbReference>
<dbReference type="OrthoDB" id="9810148at2"/>
<comment type="catalytic activity">
    <reaction evidence="10 11">
        <text>DNA(n) + a 2'-deoxyribonucleoside 5'-triphosphate = DNA(n+1) + diphosphate</text>
        <dbReference type="Rhea" id="RHEA:22508"/>
        <dbReference type="Rhea" id="RHEA-COMP:17339"/>
        <dbReference type="Rhea" id="RHEA-COMP:17340"/>
        <dbReference type="ChEBI" id="CHEBI:33019"/>
        <dbReference type="ChEBI" id="CHEBI:61560"/>
        <dbReference type="ChEBI" id="CHEBI:173112"/>
        <dbReference type="EC" id="2.7.7.7"/>
    </reaction>
</comment>
<evidence type="ECO:0000259" key="13">
    <source>
        <dbReference type="SMART" id="SM00382"/>
    </source>
</evidence>
<dbReference type="InterPro" id="IPR022107">
    <property type="entry name" value="DNA_pol_III_gamma/tau_C"/>
</dbReference>
<dbReference type="GO" id="GO:0003677">
    <property type="term" value="F:DNA binding"/>
    <property type="evidence" value="ECO:0007669"/>
    <property type="project" value="InterPro"/>
</dbReference>
<dbReference type="SUPFAM" id="SSF52540">
    <property type="entry name" value="P-loop containing nucleoside triphosphate hydrolases"/>
    <property type="match status" value="1"/>
</dbReference>
<protein>
    <recommendedName>
        <fullName evidence="11">DNA polymerase III subunit gamma/tau</fullName>
        <ecNumber evidence="11">2.7.7.7</ecNumber>
    </recommendedName>
</protein>
<dbReference type="CDD" id="cd18137">
    <property type="entry name" value="HLD_clamp_pol_III_gamma_tau"/>
    <property type="match status" value="1"/>
</dbReference>
<dbReference type="InterPro" id="IPR045085">
    <property type="entry name" value="HLD_clamp_pol_III_gamma_tau"/>
</dbReference>
<dbReference type="PANTHER" id="PTHR11669:SF0">
    <property type="entry name" value="PROTEIN STICHEL-LIKE 2"/>
    <property type="match status" value="1"/>
</dbReference>
<dbReference type="EC" id="2.7.7.7" evidence="11"/>
<dbReference type="InterPro" id="IPR022754">
    <property type="entry name" value="DNA_pol_III_gamma-3"/>
</dbReference>
<evidence type="ECO:0000256" key="10">
    <source>
        <dbReference type="ARBA" id="ARBA00049244"/>
    </source>
</evidence>
<dbReference type="NCBIfam" id="NF006585">
    <property type="entry name" value="PRK09111.1"/>
    <property type="match status" value="1"/>
</dbReference>
<dbReference type="InterPro" id="IPR003593">
    <property type="entry name" value="AAA+_ATPase"/>
</dbReference>
<dbReference type="RefSeq" id="WP_092885239.1">
    <property type="nucleotide sequence ID" value="NZ_CP061498.1"/>
</dbReference>
<dbReference type="InterPro" id="IPR008921">
    <property type="entry name" value="DNA_pol3_clamp-load_cplx_C"/>
</dbReference>
<evidence type="ECO:0000313" key="14">
    <source>
        <dbReference type="EMBL" id="SDW32420.1"/>
    </source>
</evidence>
<keyword evidence="2 11" id="KW-0808">Transferase</keyword>
<evidence type="ECO:0000256" key="2">
    <source>
        <dbReference type="ARBA" id="ARBA00022679"/>
    </source>
</evidence>
<accession>A0A1H2SLE7</accession>
<dbReference type="InterPro" id="IPR027417">
    <property type="entry name" value="P-loop_NTPase"/>
</dbReference>
<dbReference type="Pfam" id="PF12169">
    <property type="entry name" value="DNA_pol3_gamma3"/>
    <property type="match status" value="1"/>
</dbReference>
<dbReference type="PANTHER" id="PTHR11669">
    <property type="entry name" value="REPLICATION FACTOR C / DNA POLYMERASE III GAMMA-TAU SUBUNIT"/>
    <property type="match status" value="1"/>
</dbReference>
<feature type="compositionally biased region" description="Low complexity" evidence="12">
    <location>
        <begin position="421"/>
        <end position="444"/>
    </location>
</feature>
<dbReference type="GO" id="GO:0006261">
    <property type="term" value="P:DNA-templated DNA replication"/>
    <property type="evidence" value="ECO:0007669"/>
    <property type="project" value="TreeGrafter"/>
</dbReference>
<evidence type="ECO:0000256" key="3">
    <source>
        <dbReference type="ARBA" id="ARBA00022695"/>
    </source>
</evidence>
<feature type="compositionally biased region" description="Gly residues" evidence="12">
    <location>
        <begin position="402"/>
        <end position="420"/>
    </location>
</feature>
<dbReference type="NCBIfam" id="TIGR02397">
    <property type="entry name" value="dnaX_nterm"/>
    <property type="match status" value="1"/>
</dbReference>
<gene>
    <name evidence="11" type="primary">dnaX</name>
    <name evidence="14" type="ORF">SAMN04488238_101641</name>
</gene>
<dbReference type="Proteomes" id="UP000198539">
    <property type="component" value="Unassembled WGS sequence"/>
</dbReference>
<evidence type="ECO:0000256" key="9">
    <source>
        <dbReference type="ARBA" id="ARBA00022932"/>
    </source>
</evidence>
<evidence type="ECO:0000256" key="5">
    <source>
        <dbReference type="ARBA" id="ARBA00022723"/>
    </source>
</evidence>
<name>A0A1H2SLE7_9RHOB</name>
<comment type="similarity">
    <text evidence="1 11">Belongs to the DnaX/STICHEL family.</text>
</comment>
<organism evidence="14 15">
    <name type="scientific">Roseicitreum antarcticum</name>
    <dbReference type="NCBI Taxonomy" id="564137"/>
    <lineage>
        <taxon>Bacteria</taxon>
        <taxon>Pseudomonadati</taxon>
        <taxon>Pseudomonadota</taxon>
        <taxon>Alphaproteobacteria</taxon>
        <taxon>Rhodobacterales</taxon>
        <taxon>Paracoccaceae</taxon>
        <taxon>Roseicitreum</taxon>
    </lineage>
</organism>
<dbReference type="SMART" id="SM00382">
    <property type="entry name" value="AAA"/>
    <property type="match status" value="1"/>
</dbReference>
<sequence>MNSDNAGGQGQTEADAKPGAYQVLARKYRPETFADLIGQDAMVRTLRNAFAADRIAHAFVMTGIRGTGKTTTARIIAKGLNCIGADGNGGPTTEPCGVCEHCTAIASGRHVDVLEMDAASRTGVGDIREIIDSVAYRAASARYKIYIIDEVHMLSNSAFNALLKTLEEPPAHVKFIFATTEIRKVPVTVLSRCQRFDLRRIEPEVMMDHLARIALAEGGEITRDALALITRAAEGSVRDAMSLLDQAISHGAGETGTEQVRAMLGLADRGRVLDLFDMILRGDAAGALSELSAQYADGADPLAVLRDLAEVTHWVSVTQVTPDAAEDPTIGPDERVRGQDMAGRLPMRVLTRMWQMLLKALEEVAHAPNAMMAAEMAIIRLTHVADLPAPEELLRKLQSGAGPVGGGGAGAGGGTSGGGARSHAGGSAPFGHGAPAASGGAAPAVQRGTGPEGRAEHHAISRSDGGSAPNSGGHSGGGAGGQTALATDPGPLAQYATFDDVVALIRARRDVQLLMEVETCLRLARFTPGRIEFEPTANAPRDLAQRLAQRLQGWTGARWAVSVVSSGGAETIATTRDAAEASAKSDAMALPLVQAVLAAFPTAKVVDVRPVETAAEAALVDALPEVEDEWDPFEEN</sequence>
<evidence type="ECO:0000256" key="7">
    <source>
        <dbReference type="ARBA" id="ARBA00022833"/>
    </source>
</evidence>
<dbReference type="AlphaFoldDB" id="A0A1H2SLE7"/>
<keyword evidence="3 11" id="KW-0548">Nucleotidyltransferase</keyword>
<dbReference type="GO" id="GO:0003887">
    <property type="term" value="F:DNA-directed DNA polymerase activity"/>
    <property type="evidence" value="ECO:0007669"/>
    <property type="project" value="UniProtKB-KW"/>
</dbReference>
<reference evidence="14 15" key="1">
    <citation type="submission" date="2016-10" db="EMBL/GenBank/DDBJ databases">
        <authorList>
            <person name="de Groot N.N."/>
        </authorList>
    </citation>
    <scope>NUCLEOTIDE SEQUENCE [LARGE SCALE GENOMIC DNA]</scope>
    <source>
        <strain evidence="14 15">CGMCC 1.8894</strain>
    </source>
</reference>
<dbReference type="FunFam" id="1.20.272.10:FF:000003">
    <property type="entry name" value="DNA polymerase III subunit gamma/tau"/>
    <property type="match status" value="1"/>
</dbReference>
<feature type="region of interest" description="Disordered" evidence="12">
    <location>
        <begin position="398"/>
        <end position="486"/>
    </location>
</feature>
<dbReference type="Gene3D" id="3.40.50.300">
    <property type="entry name" value="P-loop containing nucleotide triphosphate hydrolases"/>
    <property type="match status" value="1"/>
</dbReference>
<dbReference type="Pfam" id="PF13177">
    <property type="entry name" value="DNA_pol3_delta2"/>
    <property type="match status" value="1"/>
</dbReference>
<dbReference type="GO" id="GO:0005524">
    <property type="term" value="F:ATP binding"/>
    <property type="evidence" value="ECO:0007669"/>
    <property type="project" value="UniProtKB-KW"/>
</dbReference>
<evidence type="ECO:0000256" key="6">
    <source>
        <dbReference type="ARBA" id="ARBA00022741"/>
    </source>
</evidence>
<feature type="domain" description="AAA+ ATPase" evidence="13">
    <location>
        <begin position="55"/>
        <end position="202"/>
    </location>
</feature>
<evidence type="ECO:0000313" key="15">
    <source>
        <dbReference type="Proteomes" id="UP000198539"/>
    </source>
</evidence>
<evidence type="ECO:0000256" key="11">
    <source>
        <dbReference type="RuleBase" id="RU364063"/>
    </source>
</evidence>
<dbReference type="InterPro" id="IPR012763">
    <property type="entry name" value="DNA_pol_III_sug/sutau_N"/>
</dbReference>
<keyword evidence="15" id="KW-1185">Reference proteome</keyword>
<dbReference type="CDD" id="cd00009">
    <property type="entry name" value="AAA"/>
    <property type="match status" value="1"/>
</dbReference>
<dbReference type="Gene3D" id="1.20.272.10">
    <property type="match status" value="1"/>
</dbReference>
<proteinExistence type="inferred from homology"/>